<comment type="function">
    <text evidence="12">Component of the nexin-dynein regulatory complex (N-DRC), a key regulator of ciliary/flagellar motility which maintains the alignment and integrity of the distal axoneme and regulates microtubule sliding in motile axonemes. Plays a critical role in the assembly of N-DRC and also stabilizes the assembly of multiple inner dynein arms and radial spokes. Coassembles with DRC1 to form a central scaffold needed for assembly of the N-DRC and its attachment to the outer doublet microtubules.</text>
</comment>
<dbReference type="GO" id="GO:0003352">
    <property type="term" value="P:regulation of cilium movement"/>
    <property type="evidence" value="ECO:0007669"/>
    <property type="project" value="TreeGrafter"/>
</dbReference>
<keyword evidence="6" id="KW-0206">Cytoskeleton</keyword>
<evidence type="ECO:0000256" key="1">
    <source>
        <dbReference type="ARBA" id="ARBA00004611"/>
    </source>
</evidence>
<evidence type="ECO:0000256" key="14">
    <source>
        <dbReference type="SAM" id="MobiDB-lite"/>
    </source>
</evidence>
<proteinExistence type="inferred from homology"/>
<dbReference type="STRING" id="1661398.A0A482W1B8"/>
<keyword evidence="5" id="KW-0969">Cilium</keyword>
<name>A0A482W1B8_ASBVE</name>
<gene>
    <name evidence="16" type="ORF">BDFB_007694</name>
</gene>
<evidence type="ECO:0000313" key="16">
    <source>
        <dbReference type="EMBL" id="RZC38942.1"/>
    </source>
</evidence>
<feature type="domain" description="Dynein regulatory complex protein 1/2 N-terminal" evidence="15">
    <location>
        <begin position="17"/>
        <end position="113"/>
    </location>
</feature>
<evidence type="ECO:0000259" key="15">
    <source>
        <dbReference type="Pfam" id="PF14772"/>
    </source>
</evidence>
<dbReference type="Proteomes" id="UP000292052">
    <property type="component" value="Unassembled WGS sequence"/>
</dbReference>
<keyword evidence="7" id="KW-0966">Cell projection</keyword>
<dbReference type="Pfam" id="PF14772">
    <property type="entry name" value="NYD-SP28"/>
    <property type="match status" value="1"/>
</dbReference>
<sequence length="460" mass="55295">MPKVKLSPEARKELKKQQKIERKLRQEEKKLQRTRDRLEREIKYGDLSVRQNEKNWKKMLVKVALPRMREELEFAWHNFEKVVDCKDFTISLLMDELKDAEEQNMHNFRAHLDSMDKLLDMLNDRLEELRNDYDLEVEEMENRCIAEVEGIKDNTDGSQTYLKMMIFQLETKKRKQDRLKKAEYFSRMDEVEGKNQFLLQKLKAHSENKYLNTFDSIQSFVHDYHKQIKERKTEYIKLKTADDAIQELIVQQFKQIKKLNDSLRLMRQTFRDVKQTEGGNLLDLKMERQYFAHSFRSLKIQLDDDQKDDFDKLARLSECCAKIFDYLERMCKKGGMILKIAAVCRKLETEKEKISPFPKNDVGIEKQVRLTKIEDDDEASIKKEMVMFWQRAGQVYGVHYTLNRKKQFLIEENQLFIETLNDYCENLIYPKIKKYKATINRTDANTEMQKYKRFKMSKLG</sequence>
<keyword evidence="4 13" id="KW-0175">Coiled coil</keyword>
<dbReference type="GO" id="GO:0070286">
    <property type="term" value="P:axonemal dynein complex assembly"/>
    <property type="evidence" value="ECO:0007669"/>
    <property type="project" value="InterPro"/>
</dbReference>
<dbReference type="EMBL" id="QDEB01038714">
    <property type="protein sequence ID" value="RZC38942.1"/>
    <property type="molecule type" value="Genomic_DNA"/>
</dbReference>
<evidence type="ECO:0000313" key="17">
    <source>
        <dbReference type="Proteomes" id="UP000292052"/>
    </source>
</evidence>
<feature type="region of interest" description="Disordered" evidence="14">
    <location>
        <begin position="1"/>
        <end position="30"/>
    </location>
</feature>
<reference evidence="16 17" key="1">
    <citation type="submission" date="2017-03" db="EMBL/GenBank/DDBJ databases">
        <title>Genome of the blue death feigning beetle - Asbolus verrucosus.</title>
        <authorList>
            <person name="Rider S.D."/>
        </authorList>
    </citation>
    <scope>NUCLEOTIDE SEQUENCE [LARGE SCALE GENOMIC DNA]</scope>
    <source>
        <strain evidence="16">Butters</strain>
        <tissue evidence="16">Head and leg muscle</tissue>
    </source>
</reference>
<keyword evidence="3" id="KW-0282">Flagellum</keyword>
<organism evidence="16 17">
    <name type="scientific">Asbolus verrucosus</name>
    <name type="common">Desert ironclad beetle</name>
    <dbReference type="NCBI Taxonomy" id="1661398"/>
    <lineage>
        <taxon>Eukaryota</taxon>
        <taxon>Metazoa</taxon>
        <taxon>Ecdysozoa</taxon>
        <taxon>Arthropoda</taxon>
        <taxon>Hexapoda</taxon>
        <taxon>Insecta</taxon>
        <taxon>Pterygota</taxon>
        <taxon>Neoptera</taxon>
        <taxon>Endopterygota</taxon>
        <taxon>Coleoptera</taxon>
        <taxon>Polyphaga</taxon>
        <taxon>Cucujiformia</taxon>
        <taxon>Tenebrionidae</taxon>
        <taxon>Pimeliinae</taxon>
        <taxon>Asbolus</taxon>
    </lineage>
</organism>
<dbReference type="InterPro" id="IPR039750">
    <property type="entry name" value="DRC1/DRC2"/>
</dbReference>
<comment type="caution">
    <text evidence="16">The sequence shown here is derived from an EMBL/GenBank/DDBJ whole genome shotgun (WGS) entry which is preliminary data.</text>
</comment>
<protein>
    <recommendedName>
        <fullName evidence="10">Dynein regulatory complex subunit 2</fullName>
    </recommendedName>
    <alternativeName>
        <fullName evidence="11">Coiled-coil domain-containing protein 65</fullName>
    </alternativeName>
</protein>
<dbReference type="GO" id="GO:0005858">
    <property type="term" value="C:axonemal dynein complex"/>
    <property type="evidence" value="ECO:0007669"/>
    <property type="project" value="InterPro"/>
</dbReference>
<dbReference type="GO" id="GO:0060285">
    <property type="term" value="P:cilium-dependent cell motility"/>
    <property type="evidence" value="ECO:0007669"/>
    <property type="project" value="TreeGrafter"/>
</dbReference>
<evidence type="ECO:0000256" key="6">
    <source>
        <dbReference type="ARBA" id="ARBA00023212"/>
    </source>
</evidence>
<accession>A0A482W1B8</accession>
<comment type="similarity">
    <text evidence="9">Belongs to the DRC2 family.</text>
</comment>
<dbReference type="PANTHER" id="PTHR21625:SF0">
    <property type="entry name" value="DYNEIN REGULATORY COMPLEX SUBUNIT 2"/>
    <property type="match status" value="1"/>
</dbReference>
<keyword evidence="17" id="KW-1185">Reference proteome</keyword>
<evidence type="ECO:0000256" key="12">
    <source>
        <dbReference type="ARBA" id="ARBA00045865"/>
    </source>
</evidence>
<evidence type="ECO:0000256" key="2">
    <source>
        <dbReference type="ARBA" id="ARBA00022490"/>
    </source>
</evidence>
<evidence type="ECO:0000256" key="9">
    <source>
        <dbReference type="ARBA" id="ARBA00038424"/>
    </source>
</evidence>
<dbReference type="OrthoDB" id="7760980at2759"/>
<feature type="coiled-coil region" evidence="13">
    <location>
        <begin position="112"/>
        <end position="143"/>
    </location>
</feature>
<evidence type="ECO:0000256" key="5">
    <source>
        <dbReference type="ARBA" id="ARBA00023069"/>
    </source>
</evidence>
<dbReference type="InterPro" id="IPR039505">
    <property type="entry name" value="DRC1/2_N"/>
</dbReference>
<evidence type="ECO:0000256" key="8">
    <source>
        <dbReference type="ARBA" id="ARBA00037841"/>
    </source>
</evidence>
<evidence type="ECO:0000256" key="13">
    <source>
        <dbReference type="SAM" id="Coils"/>
    </source>
</evidence>
<comment type="subcellular location">
    <subcellularLocation>
        <location evidence="1">Cytoplasm</location>
        <location evidence="1">Cytoskeleton</location>
        <location evidence="1">Flagellum axoneme</location>
    </subcellularLocation>
    <subcellularLocation>
        <location evidence="8">Cytoplasm</location>
        <location evidence="8">Cytoskeleton</location>
        <location evidence="8">Flagellum basal body</location>
    </subcellularLocation>
</comment>
<evidence type="ECO:0000256" key="3">
    <source>
        <dbReference type="ARBA" id="ARBA00022846"/>
    </source>
</evidence>
<keyword evidence="2" id="KW-0963">Cytoplasm</keyword>
<evidence type="ECO:0000256" key="11">
    <source>
        <dbReference type="ARBA" id="ARBA00041517"/>
    </source>
</evidence>
<dbReference type="PANTHER" id="PTHR21625">
    <property type="entry name" value="NYD-SP28 PROTEIN"/>
    <property type="match status" value="1"/>
</dbReference>
<dbReference type="AlphaFoldDB" id="A0A482W1B8"/>
<evidence type="ECO:0000256" key="10">
    <source>
        <dbReference type="ARBA" id="ARBA00040899"/>
    </source>
</evidence>
<evidence type="ECO:0000256" key="4">
    <source>
        <dbReference type="ARBA" id="ARBA00023054"/>
    </source>
</evidence>
<evidence type="ECO:0000256" key="7">
    <source>
        <dbReference type="ARBA" id="ARBA00023273"/>
    </source>
</evidence>